<reference evidence="1" key="1">
    <citation type="submission" date="2023-04" db="EMBL/GenBank/DDBJ databases">
        <title>Draft Genome sequencing of Naganishia species isolated from polar environments using Oxford Nanopore Technology.</title>
        <authorList>
            <person name="Leo P."/>
            <person name="Venkateswaran K."/>
        </authorList>
    </citation>
    <scope>NUCLEOTIDE SEQUENCE</scope>
    <source>
        <strain evidence="1">MNA-CCFEE 5262</strain>
    </source>
</reference>
<accession>A0ACC2WW20</accession>
<comment type="caution">
    <text evidence="1">The sequence shown here is derived from an EMBL/GenBank/DDBJ whole genome shotgun (WGS) entry which is preliminary data.</text>
</comment>
<keyword evidence="2" id="KW-1185">Reference proteome</keyword>
<dbReference type="EMBL" id="JASBWS010000005">
    <property type="protein sequence ID" value="KAJ9115708.1"/>
    <property type="molecule type" value="Genomic_DNA"/>
</dbReference>
<organism evidence="1 2">
    <name type="scientific">Naganishia adeliensis</name>
    <dbReference type="NCBI Taxonomy" id="92952"/>
    <lineage>
        <taxon>Eukaryota</taxon>
        <taxon>Fungi</taxon>
        <taxon>Dikarya</taxon>
        <taxon>Basidiomycota</taxon>
        <taxon>Agaricomycotina</taxon>
        <taxon>Tremellomycetes</taxon>
        <taxon>Filobasidiales</taxon>
        <taxon>Filobasidiaceae</taxon>
        <taxon>Naganishia</taxon>
    </lineage>
</organism>
<evidence type="ECO:0000313" key="2">
    <source>
        <dbReference type="Proteomes" id="UP001230649"/>
    </source>
</evidence>
<evidence type="ECO:0000313" key="1">
    <source>
        <dbReference type="EMBL" id="KAJ9115708.1"/>
    </source>
</evidence>
<gene>
    <name evidence="1" type="ORF">QFC20_001035</name>
</gene>
<name>A0ACC2WW20_9TREE</name>
<sequence length="355" mass="40246">MSADIDRLEAEIDIAMDDDDKQQEELSEHELRSIKRELRQMQRQAEDDNVDPSRLKASDLTQTLSASDRLFSRLKLAGKKNSSLAVIDSKIMAMHSDTAMKLGKQARAAANAFEPADFFDPLRDMLGLDAQMLEDVDMDDEENAPAVRRGGKLGNWAKIGWLAVGRSHRAPGVEFMNGMMAVEHKKRVINRKARQKQALQPEVRPQEIRQEDMTKAANPTITNTQALAKLLEKQDEDLNLFEWLINPNSFSQSVENTFYTSFLVSTCMAAIDVREDGSGIPIIFSCEPPTEEDKREQFDEAGNSIRDALTKRQVVLEMTMDIWKEAIELFDIKTSKIPHREEEEDQKPTASGWYA</sequence>
<protein>
    <submittedName>
        <fullName evidence="1">Uncharacterized protein</fullName>
    </submittedName>
</protein>
<dbReference type="Proteomes" id="UP001230649">
    <property type="component" value="Unassembled WGS sequence"/>
</dbReference>
<proteinExistence type="predicted"/>